<organism evidence="14 15">
    <name type="scientific">Methanomicrobium antiquum</name>
    <dbReference type="NCBI Taxonomy" id="487686"/>
    <lineage>
        <taxon>Archaea</taxon>
        <taxon>Methanobacteriati</taxon>
        <taxon>Methanobacteriota</taxon>
        <taxon>Stenosarchaea group</taxon>
        <taxon>Methanomicrobia</taxon>
        <taxon>Methanomicrobiales</taxon>
        <taxon>Methanomicrobiaceae</taxon>
        <taxon>Methanomicrobium</taxon>
    </lineage>
</organism>
<keyword evidence="6" id="KW-0547">Nucleotide-binding</keyword>
<protein>
    <recommendedName>
        <fullName evidence="9">protein adenylyltransferase</fullName>
        <ecNumber evidence="9">2.7.7.108</ecNumber>
    </recommendedName>
</protein>
<evidence type="ECO:0000313" key="14">
    <source>
        <dbReference type="EMBL" id="WFN36291.1"/>
    </source>
</evidence>
<dbReference type="InterPro" id="IPR052038">
    <property type="entry name" value="Type-VII_TA_antitoxin"/>
</dbReference>
<dbReference type="InterPro" id="IPR002934">
    <property type="entry name" value="Polymerase_NTP_transf_dom"/>
</dbReference>
<dbReference type="EMBL" id="CP091092">
    <property type="protein sequence ID" value="WFN36291.1"/>
    <property type="molecule type" value="Genomic_DNA"/>
</dbReference>
<keyword evidence="3" id="KW-0808">Transferase</keyword>
<keyword evidence="2" id="KW-1277">Toxin-antitoxin system</keyword>
<evidence type="ECO:0000256" key="5">
    <source>
        <dbReference type="ARBA" id="ARBA00022723"/>
    </source>
</evidence>
<reference evidence="14" key="1">
    <citation type="submission" date="2022-01" db="EMBL/GenBank/DDBJ databases">
        <title>Complete genome of Methanomicrobium antiquum DSM 21220.</title>
        <authorList>
            <person name="Chen S.-C."/>
            <person name="You Y.-T."/>
            <person name="Zhou Y.-Z."/>
            <person name="Lai M.-C."/>
        </authorList>
    </citation>
    <scope>NUCLEOTIDE SEQUENCE</scope>
    <source>
        <strain evidence="14">DSM 21220</strain>
    </source>
</reference>
<keyword evidence="5" id="KW-0479">Metal-binding</keyword>
<dbReference type="GeneID" id="79950550"/>
<dbReference type="GO" id="GO:0070733">
    <property type="term" value="F:AMPylase activity"/>
    <property type="evidence" value="ECO:0007669"/>
    <property type="project" value="UniProtKB-EC"/>
</dbReference>
<dbReference type="RefSeq" id="WP_278099129.1">
    <property type="nucleotide sequence ID" value="NZ_CP091092.1"/>
</dbReference>
<accession>A0AAF0FR36</accession>
<sequence>MSVYNQVQKNRDRILEIAAEHGAYKIKLFGSVVRGEDKSDSDIDFLVEFEQNRSLIDHIALKQDLEDLLGHEVDVVTEGSLHRYIKENVQKEAVSL</sequence>
<evidence type="ECO:0000256" key="7">
    <source>
        <dbReference type="ARBA" id="ARBA00022840"/>
    </source>
</evidence>
<dbReference type="InterPro" id="IPR043519">
    <property type="entry name" value="NT_sf"/>
</dbReference>
<evidence type="ECO:0000256" key="2">
    <source>
        <dbReference type="ARBA" id="ARBA00022649"/>
    </source>
</evidence>
<keyword evidence="4" id="KW-0548">Nucleotidyltransferase</keyword>
<dbReference type="PANTHER" id="PTHR33571:SF12">
    <property type="entry name" value="BSL3053 PROTEIN"/>
    <property type="match status" value="1"/>
</dbReference>
<evidence type="ECO:0000256" key="3">
    <source>
        <dbReference type="ARBA" id="ARBA00022679"/>
    </source>
</evidence>
<comment type="similarity">
    <text evidence="10">Belongs to the MntA antitoxin family.</text>
</comment>
<dbReference type="PANTHER" id="PTHR33571">
    <property type="entry name" value="SSL8005 PROTEIN"/>
    <property type="match status" value="1"/>
</dbReference>
<comment type="cofactor">
    <cofactor evidence="1">
        <name>Mg(2+)</name>
        <dbReference type="ChEBI" id="CHEBI:18420"/>
    </cofactor>
</comment>
<dbReference type="Proteomes" id="UP001218895">
    <property type="component" value="Chromosome"/>
</dbReference>
<dbReference type="KEGG" id="manq:L1994_09090"/>
<keyword evidence="15" id="KW-1185">Reference proteome</keyword>
<comment type="catalytic activity">
    <reaction evidence="11">
        <text>O-(5'-adenylyl)-L-tyrosyl-[protein] + ATP = O-[5'-(adenylyl-(5'-&gt;3')-adenylyl)]-L-tyrosyl-[protein] + diphosphate</text>
        <dbReference type="Rhea" id="RHEA:66528"/>
        <dbReference type="Rhea" id="RHEA-COMP:13846"/>
        <dbReference type="Rhea" id="RHEA-COMP:17046"/>
        <dbReference type="ChEBI" id="CHEBI:30616"/>
        <dbReference type="ChEBI" id="CHEBI:33019"/>
        <dbReference type="ChEBI" id="CHEBI:83624"/>
        <dbReference type="ChEBI" id="CHEBI:167160"/>
    </reaction>
</comment>
<evidence type="ECO:0000256" key="12">
    <source>
        <dbReference type="ARBA" id="ARBA00048696"/>
    </source>
</evidence>
<evidence type="ECO:0000313" key="15">
    <source>
        <dbReference type="Proteomes" id="UP001218895"/>
    </source>
</evidence>
<evidence type="ECO:0000256" key="9">
    <source>
        <dbReference type="ARBA" id="ARBA00034531"/>
    </source>
</evidence>
<dbReference type="Pfam" id="PF01909">
    <property type="entry name" value="NTP_transf_2"/>
    <property type="match status" value="1"/>
</dbReference>
<comment type="catalytic activity">
    <reaction evidence="12">
        <text>L-tyrosyl-[protein] + ATP = O-(5'-adenylyl)-L-tyrosyl-[protein] + diphosphate</text>
        <dbReference type="Rhea" id="RHEA:54288"/>
        <dbReference type="Rhea" id="RHEA-COMP:10136"/>
        <dbReference type="Rhea" id="RHEA-COMP:13846"/>
        <dbReference type="ChEBI" id="CHEBI:30616"/>
        <dbReference type="ChEBI" id="CHEBI:33019"/>
        <dbReference type="ChEBI" id="CHEBI:46858"/>
        <dbReference type="ChEBI" id="CHEBI:83624"/>
        <dbReference type="EC" id="2.7.7.108"/>
    </reaction>
</comment>
<proteinExistence type="inferred from homology"/>
<dbReference type="Gene3D" id="3.30.460.10">
    <property type="entry name" value="Beta Polymerase, domain 2"/>
    <property type="match status" value="1"/>
</dbReference>
<evidence type="ECO:0000256" key="1">
    <source>
        <dbReference type="ARBA" id="ARBA00001946"/>
    </source>
</evidence>
<evidence type="ECO:0000256" key="10">
    <source>
        <dbReference type="ARBA" id="ARBA00038276"/>
    </source>
</evidence>
<evidence type="ECO:0000256" key="6">
    <source>
        <dbReference type="ARBA" id="ARBA00022741"/>
    </source>
</evidence>
<keyword evidence="8" id="KW-0460">Magnesium</keyword>
<dbReference type="CDD" id="cd05403">
    <property type="entry name" value="NT_KNTase_like"/>
    <property type="match status" value="1"/>
</dbReference>
<evidence type="ECO:0000259" key="13">
    <source>
        <dbReference type="Pfam" id="PF01909"/>
    </source>
</evidence>
<evidence type="ECO:0000256" key="4">
    <source>
        <dbReference type="ARBA" id="ARBA00022695"/>
    </source>
</evidence>
<dbReference type="GO" id="GO:0046872">
    <property type="term" value="F:metal ion binding"/>
    <property type="evidence" value="ECO:0007669"/>
    <property type="project" value="UniProtKB-KW"/>
</dbReference>
<dbReference type="EC" id="2.7.7.108" evidence="9"/>
<dbReference type="GO" id="GO:0005524">
    <property type="term" value="F:ATP binding"/>
    <property type="evidence" value="ECO:0007669"/>
    <property type="project" value="UniProtKB-KW"/>
</dbReference>
<keyword evidence="7" id="KW-0067">ATP-binding</keyword>
<evidence type="ECO:0000256" key="8">
    <source>
        <dbReference type="ARBA" id="ARBA00022842"/>
    </source>
</evidence>
<feature type="domain" description="Polymerase nucleotidyl transferase" evidence="13">
    <location>
        <begin position="13"/>
        <end position="94"/>
    </location>
</feature>
<gene>
    <name evidence="14" type="ORF">L1994_09090</name>
</gene>
<evidence type="ECO:0000256" key="11">
    <source>
        <dbReference type="ARBA" id="ARBA00047518"/>
    </source>
</evidence>
<dbReference type="SUPFAM" id="SSF81301">
    <property type="entry name" value="Nucleotidyltransferase"/>
    <property type="match status" value="1"/>
</dbReference>
<dbReference type="AlphaFoldDB" id="A0AAF0FR36"/>
<name>A0AAF0FR36_9EURY</name>